<dbReference type="AlphaFoldDB" id="A0A7D9HLT6"/>
<gene>
    <name evidence="1" type="ORF">PACLA_8A055546</name>
</gene>
<organism evidence="1 2">
    <name type="scientific">Paramuricea clavata</name>
    <name type="common">Red gorgonian</name>
    <name type="synonym">Violescent sea-whip</name>
    <dbReference type="NCBI Taxonomy" id="317549"/>
    <lineage>
        <taxon>Eukaryota</taxon>
        <taxon>Metazoa</taxon>
        <taxon>Cnidaria</taxon>
        <taxon>Anthozoa</taxon>
        <taxon>Octocorallia</taxon>
        <taxon>Malacalcyonacea</taxon>
        <taxon>Plexauridae</taxon>
        <taxon>Paramuricea</taxon>
    </lineage>
</organism>
<dbReference type="EMBL" id="CACRXK020001103">
    <property type="protein sequence ID" value="CAB3986996.1"/>
    <property type="molecule type" value="Genomic_DNA"/>
</dbReference>
<name>A0A7D9HLT6_PARCT</name>
<accession>A0A7D9HLT6</accession>
<keyword evidence="2" id="KW-1185">Reference proteome</keyword>
<sequence>MTNEAPVVVDGESTVDMPEKHGTNNVDSSDDEQESCENTIHYNLMPEQEDDLQLSMLNNTSVDTVSTTAVSSYIFMVEECTQVANEANNVQVTQGSSSANKEQWNTKLGSTLAYILGNTDDVIEFDRARKNAKNQRQDKFLLDNYMHKLAII</sequence>
<dbReference type="Proteomes" id="UP001152795">
    <property type="component" value="Unassembled WGS sequence"/>
</dbReference>
<evidence type="ECO:0000313" key="2">
    <source>
        <dbReference type="Proteomes" id="UP001152795"/>
    </source>
</evidence>
<comment type="caution">
    <text evidence="1">The sequence shown here is derived from an EMBL/GenBank/DDBJ whole genome shotgun (WGS) entry which is preliminary data.</text>
</comment>
<reference evidence="1" key="1">
    <citation type="submission" date="2020-04" db="EMBL/GenBank/DDBJ databases">
        <authorList>
            <person name="Alioto T."/>
            <person name="Alioto T."/>
            <person name="Gomez Garrido J."/>
        </authorList>
    </citation>
    <scope>NUCLEOTIDE SEQUENCE</scope>
    <source>
        <strain evidence="1">A484AB</strain>
    </source>
</reference>
<proteinExistence type="predicted"/>
<evidence type="ECO:0000313" key="1">
    <source>
        <dbReference type="EMBL" id="CAB3986996.1"/>
    </source>
</evidence>
<protein>
    <submittedName>
        <fullName evidence="1">Uncharacterized protein</fullName>
    </submittedName>
</protein>